<name>A0A8H6Y912_9AGAR</name>
<dbReference type="Proteomes" id="UP000620124">
    <property type="component" value="Unassembled WGS sequence"/>
</dbReference>
<dbReference type="AlphaFoldDB" id="A0A8H6Y912"/>
<evidence type="ECO:0000313" key="2">
    <source>
        <dbReference type="Proteomes" id="UP000620124"/>
    </source>
</evidence>
<evidence type="ECO:0000313" key="1">
    <source>
        <dbReference type="EMBL" id="KAF7353795.1"/>
    </source>
</evidence>
<protein>
    <submittedName>
        <fullName evidence="1">Uncharacterized protein</fullName>
    </submittedName>
</protein>
<accession>A0A8H6Y912</accession>
<dbReference type="EMBL" id="JACAZI010000008">
    <property type="protein sequence ID" value="KAF7353795.1"/>
    <property type="molecule type" value="Genomic_DNA"/>
</dbReference>
<dbReference type="OrthoDB" id="265717at2759"/>
<gene>
    <name evidence="1" type="ORF">MVEN_01065000</name>
</gene>
<proteinExistence type="predicted"/>
<reference evidence="1" key="1">
    <citation type="submission" date="2020-05" db="EMBL/GenBank/DDBJ databases">
        <title>Mycena genomes resolve the evolution of fungal bioluminescence.</title>
        <authorList>
            <person name="Tsai I.J."/>
        </authorList>
    </citation>
    <scope>NUCLEOTIDE SEQUENCE</scope>
    <source>
        <strain evidence="1">CCC161011</strain>
    </source>
</reference>
<comment type="caution">
    <text evidence="1">The sequence shown here is derived from an EMBL/GenBank/DDBJ whole genome shotgun (WGS) entry which is preliminary data.</text>
</comment>
<organism evidence="1 2">
    <name type="scientific">Mycena venus</name>
    <dbReference type="NCBI Taxonomy" id="2733690"/>
    <lineage>
        <taxon>Eukaryota</taxon>
        <taxon>Fungi</taxon>
        <taxon>Dikarya</taxon>
        <taxon>Basidiomycota</taxon>
        <taxon>Agaricomycotina</taxon>
        <taxon>Agaricomycetes</taxon>
        <taxon>Agaricomycetidae</taxon>
        <taxon>Agaricales</taxon>
        <taxon>Marasmiineae</taxon>
        <taxon>Mycenaceae</taxon>
        <taxon>Mycena</taxon>
    </lineage>
</organism>
<sequence>MDAASMKKINEQLACFGRNNILWTAMDKGLDLDRMDGCAPQQLCAHANKYDWGIYDRLSPDKQQKWDRRATARNEKSPRLLGQLFQSDFPSSGQISGCVIHRSGEDLSE</sequence>
<keyword evidence="2" id="KW-1185">Reference proteome</keyword>